<feature type="compositionally biased region" description="Basic and acidic residues" evidence="1">
    <location>
        <begin position="1"/>
        <end position="10"/>
    </location>
</feature>
<feature type="compositionally biased region" description="Polar residues" evidence="1">
    <location>
        <begin position="37"/>
        <end position="50"/>
    </location>
</feature>
<dbReference type="Proteomes" id="UP000324897">
    <property type="component" value="Chromosome 5"/>
</dbReference>
<sequence length="491" mass="53367">MVDTSKRSVDDAAAPTKPADPAAGLDAYLHEMRLGDASSSPGKHQQQQHRTAAPSLLRRPQPLQVPVAPPAARADLLKTQFEMVRQCWPQPQPQPQPPSYAVRESSAATAERYASILGPRSPSGFFNSHFGAHSPRHDTRSSSSFPSMMSPIAPSHAFVPPSAPSSLLPSSSTTNHYYQPTASASSSAWDHHHHNVSFNPFASAPPVGMLHDNAGSFNPYAADTHQPRATVAMLHDNADSFYASSAFPSEQVEDYCYYYNHPWMMGVPAVRHVPTLEEVRARLLRGPMDPALLAAFPEAAPHVVRLLQEGGGDARRSVLAGVTGAVHGVMGSRDARDVFLALLRACQGRPDELRSIVHAVCAGKGVLMGILKHDHGVAALKGLIVAVAPYPEPSFAVIVWLLNERLIEHCKCADLVHHCFATIPYETCLIMIRFATYHVNELLSSTTGSIYLAACFAYARNQELEILEDVVLTRTSAISKGQYRFDRPASI</sequence>
<name>A0A5J9WJN9_9POAL</name>
<keyword evidence="3" id="KW-1185">Reference proteome</keyword>
<dbReference type="OrthoDB" id="677338at2759"/>
<feature type="region of interest" description="Disordered" evidence="1">
    <location>
        <begin position="127"/>
        <end position="147"/>
    </location>
</feature>
<reference evidence="2 3" key="1">
    <citation type="journal article" date="2019" name="Sci. Rep.">
        <title>A high-quality genome of Eragrostis curvula grass provides insights into Poaceae evolution and supports new strategies to enhance forage quality.</title>
        <authorList>
            <person name="Carballo J."/>
            <person name="Santos B.A.C.M."/>
            <person name="Zappacosta D."/>
            <person name="Garbus I."/>
            <person name="Selva J.P."/>
            <person name="Gallo C.A."/>
            <person name="Diaz A."/>
            <person name="Albertini E."/>
            <person name="Caccamo M."/>
            <person name="Echenique V."/>
        </authorList>
    </citation>
    <scope>NUCLEOTIDE SEQUENCE [LARGE SCALE GENOMIC DNA]</scope>
    <source>
        <strain evidence="3">cv. Victoria</strain>
        <tissue evidence="2">Leaf</tissue>
    </source>
</reference>
<dbReference type="AlphaFoldDB" id="A0A5J9WJN9"/>
<organism evidence="2 3">
    <name type="scientific">Eragrostis curvula</name>
    <name type="common">weeping love grass</name>
    <dbReference type="NCBI Taxonomy" id="38414"/>
    <lineage>
        <taxon>Eukaryota</taxon>
        <taxon>Viridiplantae</taxon>
        <taxon>Streptophyta</taxon>
        <taxon>Embryophyta</taxon>
        <taxon>Tracheophyta</taxon>
        <taxon>Spermatophyta</taxon>
        <taxon>Magnoliopsida</taxon>
        <taxon>Liliopsida</taxon>
        <taxon>Poales</taxon>
        <taxon>Poaceae</taxon>
        <taxon>PACMAD clade</taxon>
        <taxon>Chloridoideae</taxon>
        <taxon>Eragrostideae</taxon>
        <taxon>Eragrostidinae</taxon>
        <taxon>Eragrostis</taxon>
    </lineage>
</organism>
<gene>
    <name evidence="2" type="ORF">EJB05_07720</name>
</gene>
<evidence type="ECO:0000256" key="1">
    <source>
        <dbReference type="SAM" id="MobiDB-lite"/>
    </source>
</evidence>
<accession>A0A5J9WJN9</accession>
<feature type="compositionally biased region" description="Low complexity" evidence="1">
    <location>
        <begin position="11"/>
        <end position="23"/>
    </location>
</feature>
<dbReference type="Gene3D" id="1.25.10.10">
    <property type="entry name" value="Leucine-rich Repeat Variant"/>
    <property type="match status" value="1"/>
</dbReference>
<feature type="non-terminal residue" evidence="2">
    <location>
        <position position="1"/>
    </location>
</feature>
<protein>
    <recommendedName>
        <fullName evidence="4">PUM-HD domain-containing protein</fullName>
    </recommendedName>
</protein>
<dbReference type="EMBL" id="RWGY01000004">
    <property type="protein sequence ID" value="TVU48097.1"/>
    <property type="molecule type" value="Genomic_DNA"/>
</dbReference>
<evidence type="ECO:0008006" key="4">
    <source>
        <dbReference type="Google" id="ProtNLM"/>
    </source>
</evidence>
<dbReference type="InterPro" id="IPR011989">
    <property type="entry name" value="ARM-like"/>
</dbReference>
<evidence type="ECO:0000313" key="3">
    <source>
        <dbReference type="Proteomes" id="UP000324897"/>
    </source>
</evidence>
<proteinExistence type="predicted"/>
<feature type="region of interest" description="Disordered" evidence="1">
    <location>
        <begin position="1"/>
        <end position="61"/>
    </location>
</feature>
<comment type="caution">
    <text evidence="2">The sequence shown here is derived from an EMBL/GenBank/DDBJ whole genome shotgun (WGS) entry which is preliminary data.</text>
</comment>
<dbReference type="Gramene" id="TVU48097">
    <property type="protein sequence ID" value="TVU48097"/>
    <property type="gene ID" value="EJB05_07720"/>
</dbReference>
<evidence type="ECO:0000313" key="2">
    <source>
        <dbReference type="EMBL" id="TVU48097.1"/>
    </source>
</evidence>